<dbReference type="PANTHER" id="PTHR37574:SF1">
    <property type="entry name" value="LIPASE B"/>
    <property type="match status" value="1"/>
</dbReference>
<sequence>MSILSRFLTCAMLVALVVFGFVPVAAGDPVYTHPDTPGPALSPSPEELAAAVTCSGNFANGKQAVLLVPGTAQTSASHFSWNWKPALTRADIPWCAVSPPSNSLGDMAIAGEYDVYAIRKTFALSGRKIAVVGHSQGAMRPRWALRFFPDTRAMVADFVGIAPPNRGLSLHLPAEPLITTACDLAACPAAAWQLRVGSQYMQALNSGQETFPGIDYSVIYSRFDGGVAPIDTPLDPAPGIVYRHVAIQDKCPLRIADHISNGTVDAAAWAMIIDAITHPGPVDLSRIDPSVCGQPYIPGLDPLTAVQGGITALGHITNAAATMPRVLSEPGLPCYVFASGCN</sequence>
<dbReference type="OrthoDB" id="8871309at2"/>
<proteinExistence type="predicted"/>
<dbReference type="RefSeq" id="WP_013808075.1">
    <property type="nucleotide sequence ID" value="NC_015564.1"/>
</dbReference>
<name>F6EP66_HOYSD</name>
<evidence type="ECO:0000256" key="1">
    <source>
        <dbReference type="SAM" id="SignalP"/>
    </source>
</evidence>
<dbReference type="SUPFAM" id="SSF53474">
    <property type="entry name" value="alpha/beta-Hydrolases"/>
    <property type="match status" value="1"/>
</dbReference>
<protein>
    <submittedName>
        <fullName evidence="2">Triacylglycerol lipase</fullName>
    </submittedName>
</protein>
<dbReference type="Gene3D" id="3.40.50.1820">
    <property type="entry name" value="alpha/beta hydrolase"/>
    <property type="match status" value="1"/>
</dbReference>
<organism evidence="2 3">
    <name type="scientific">Hoyosella subflava (strain DSM 45089 / JCM 17490 / NBRC 109087 / DQS3-9A1)</name>
    <name type="common">Amycolicicoccus subflavus</name>
    <dbReference type="NCBI Taxonomy" id="443218"/>
    <lineage>
        <taxon>Bacteria</taxon>
        <taxon>Bacillati</taxon>
        <taxon>Actinomycetota</taxon>
        <taxon>Actinomycetes</taxon>
        <taxon>Mycobacteriales</taxon>
        <taxon>Hoyosellaceae</taxon>
        <taxon>Hoyosella</taxon>
    </lineage>
</organism>
<dbReference type="eggNOG" id="COG1075">
    <property type="taxonomic scope" value="Bacteria"/>
</dbReference>
<keyword evidence="1" id="KW-0732">Signal</keyword>
<dbReference type="STRING" id="443218.AS9A_3284"/>
<accession>F6EP66</accession>
<feature type="chain" id="PRO_5039469939" evidence="1">
    <location>
        <begin position="27"/>
        <end position="342"/>
    </location>
</feature>
<dbReference type="ESTHER" id="amysd-f6ep66">
    <property type="family name" value="Canar_LipB"/>
</dbReference>
<dbReference type="InterPro" id="IPR002918">
    <property type="entry name" value="Lipase_EstA/Esterase_EstB"/>
</dbReference>
<evidence type="ECO:0000313" key="2">
    <source>
        <dbReference type="EMBL" id="AEF41726.1"/>
    </source>
</evidence>
<dbReference type="InterPro" id="IPR053228">
    <property type="entry name" value="Stereospecific_Lipase"/>
</dbReference>
<dbReference type="AlphaFoldDB" id="F6EP66"/>
<dbReference type="GO" id="GO:0016787">
    <property type="term" value="F:hydrolase activity"/>
    <property type="evidence" value="ECO:0007669"/>
    <property type="project" value="InterPro"/>
</dbReference>
<reference evidence="2 3" key="1">
    <citation type="journal article" date="2011" name="J. Bacteriol.">
        <title>Complete genome sequence of Amycolicicoccus subflavus DQS3-9A1T, an actinomycete isolated from crude oil-polluted soil.</title>
        <authorList>
            <person name="Cai M."/>
            <person name="Chen W.M."/>
            <person name="Nie Y."/>
            <person name="Chi C.Q."/>
            <person name="Wang Y.N."/>
            <person name="Tang Y.Q."/>
            <person name="Li G.Y."/>
            <person name="Wu X.L."/>
        </authorList>
    </citation>
    <scope>NUCLEOTIDE SEQUENCE [LARGE SCALE GENOMIC DNA]</scope>
    <source>
        <strain evidence="3">DSM 45089 / DQS3-9A1</strain>
    </source>
</reference>
<dbReference type="HOGENOM" id="CLU_029537_3_0_11"/>
<dbReference type="EMBL" id="CP002786">
    <property type="protein sequence ID" value="AEF41726.1"/>
    <property type="molecule type" value="Genomic_DNA"/>
</dbReference>
<keyword evidence="3" id="KW-1185">Reference proteome</keyword>
<gene>
    <name evidence="2" type="ordered locus">AS9A_3284</name>
</gene>
<dbReference type="KEGG" id="asd:AS9A_3284"/>
<evidence type="ECO:0000313" key="3">
    <source>
        <dbReference type="Proteomes" id="UP000009235"/>
    </source>
</evidence>
<dbReference type="Proteomes" id="UP000009235">
    <property type="component" value="Chromosome"/>
</dbReference>
<dbReference type="Pfam" id="PF01674">
    <property type="entry name" value="Lipase_2"/>
    <property type="match status" value="1"/>
</dbReference>
<dbReference type="InterPro" id="IPR029058">
    <property type="entry name" value="AB_hydrolase_fold"/>
</dbReference>
<feature type="signal peptide" evidence="1">
    <location>
        <begin position="1"/>
        <end position="26"/>
    </location>
</feature>
<dbReference type="PANTHER" id="PTHR37574">
    <property type="entry name" value="LIPASE B"/>
    <property type="match status" value="1"/>
</dbReference>
<dbReference type="GO" id="GO:0016042">
    <property type="term" value="P:lipid catabolic process"/>
    <property type="evidence" value="ECO:0007669"/>
    <property type="project" value="InterPro"/>
</dbReference>